<dbReference type="EMBL" id="MEYS01000002">
    <property type="protein sequence ID" value="OGD34087.1"/>
    <property type="molecule type" value="Genomic_DNA"/>
</dbReference>
<feature type="domain" description="Restriction endonuclease type IV Mrr" evidence="1">
    <location>
        <begin position="19"/>
        <end position="112"/>
    </location>
</feature>
<dbReference type="Pfam" id="PF04471">
    <property type="entry name" value="Mrr_cat"/>
    <property type="match status" value="1"/>
</dbReference>
<protein>
    <submittedName>
        <fullName evidence="3">Uncharacterized protein</fullName>
    </submittedName>
</protein>
<dbReference type="STRING" id="1797298.A2988_01215"/>
<reference evidence="3 4" key="1">
    <citation type="journal article" date="2016" name="Nat. Commun.">
        <title>Thousands of microbial genomes shed light on interconnected biogeochemical processes in an aquifer system.</title>
        <authorList>
            <person name="Anantharaman K."/>
            <person name="Brown C.T."/>
            <person name="Hug L.A."/>
            <person name="Sharon I."/>
            <person name="Castelle C.J."/>
            <person name="Probst A.J."/>
            <person name="Thomas B.C."/>
            <person name="Singh A."/>
            <person name="Wilkins M.J."/>
            <person name="Karaoz U."/>
            <person name="Brodie E.L."/>
            <person name="Williams K.H."/>
            <person name="Hubbard S.S."/>
            <person name="Banfield J.F."/>
        </authorList>
    </citation>
    <scope>NUCLEOTIDE SEQUENCE [LARGE SCALE GENOMIC DNA]</scope>
</reference>
<dbReference type="SUPFAM" id="SSF52980">
    <property type="entry name" value="Restriction endonuclease-like"/>
    <property type="match status" value="1"/>
</dbReference>
<accession>A0A1F5BU07</accession>
<name>A0A1F5BU07_9BACT</name>
<dbReference type="InterPro" id="IPR007560">
    <property type="entry name" value="Restrct_endonuc_IV_Mrr"/>
</dbReference>
<organism evidence="3 4">
    <name type="scientific">Candidatus Azambacteria bacterium RIFCSPLOWO2_01_FULL_46_25</name>
    <dbReference type="NCBI Taxonomy" id="1797298"/>
    <lineage>
        <taxon>Bacteria</taxon>
        <taxon>Candidatus Azamiibacteriota</taxon>
    </lineage>
</organism>
<evidence type="ECO:0000313" key="4">
    <source>
        <dbReference type="Proteomes" id="UP000176650"/>
    </source>
</evidence>
<sequence>MSQSIKVAILKSESSTEKGKILEKLTGELLETQNYAVKKQLRLTGMELDLLCVHKTNGKEIYVECKAYNESKNISAEVITKLFGVKEINKYAEAWLVVTAPLTKDAEGLVDKLKKDNNHDFFFYTPDKLIEAYVNAKVIQPSILSERAVEETIKDKNKIGNVSLVISQRGNFWAVETLNGGMPDGVIFTNALTSELVKEATLLDFFIQTEIFHKDINCKKVCEFPKIGIFANQVCPERMNLSDVYVRKINEIGMHITHPGKDVLSLEDIFIYPSLEPIEDEKQEKIDSKKLVELEKGLKKCLVFGEDLSGKTTLAQMLQKDINSKGFISLYLDAEDIKKADLNKFTNLLKTSFKKQYSDGDQYLSCFEDILSKDNSKISLIIDNYESLSIKRTQARADFHEFLNKHFENVIIFANKSMEIEVMADSETRKQLTGFIPLKIKELGYVLRDKLIEKWLTAGDGDITPDSDIHNKKIEISEKIRVAVGTNFIPTYPLYLLTILQLIETTSKNKLQGSSYAELYTYLIIQSLGSVNAKPEDLDFYLTYLSYLAYSFFRKGQRSIPLNELKVIYKNYSQEMDIDKEFDILHPLLNRAQILRFYDDSYSFSHNYSYYFFVAKYFADNIENDDIKQNIEEITKHLYRTEYANILIFLIHHSKSKSILEKIIKESSDLFKEVEPFALTNSASFEINKLIRQEVSFTIKDEKPSEYRKKELAKRDEIEEVNEKDNKKEKEHKSKKDLGLFGEINLSFKLLEIMGQITQNYYGSLEGKRKAEILIEINSLGFRALGALLDDFGKFAESLKIEVLKVVEKKKAVDEAEKERIADKIIQNFTEMIVYAFLKRISNSVASKNIFPTMEKISEKDLRPGVQLVNLAARLNFPGGLHSEEIINLDRIFEKNYLARRILRILVIEYLYKFDMKISEKQSLCSKLEIKLILNKEKLG</sequence>
<dbReference type="GO" id="GO:0009307">
    <property type="term" value="P:DNA restriction-modification system"/>
    <property type="evidence" value="ECO:0007669"/>
    <property type="project" value="InterPro"/>
</dbReference>
<evidence type="ECO:0000259" key="2">
    <source>
        <dbReference type="Pfam" id="PF24406"/>
    </source>
</evidence>
<dbReference type="Gene3D" id="3.40.50.300">
    <property type="entry name" value="P-loop containing nucleotide triphosphate hydrolases"/>
    <property type="match status" value="1"/>
</dbReference>
<feature type="domain" description="STAND NTPase 4 small alpha/beta" evidence="2">
    <location>
        <begin position="559"/>
        <end position="614"/>
    </location>
</feature>
<dbReference type="AlphaFoldDB" id="A0A1F5BU07"/>
<dbReference type="InterPro" id="IPR011335">
    <property type="entry name" value="Restrct_endonuc-II-like"/>
</dbReference>
<dbReference type="GO" id="GO:0004519">
    <property type="term" value="F:endonuclease activity"/>
    <property type="evidence" value="ECO:0007669"/>
    <property type="project" value="InterPro"/>
</dbReference>
<dbReference type="Proteomes" id="UP000176650">
    <property type="component" value="Unassembled WGS sequence"/>
</dbReference>
<evidence type="ECO:0000313" key="3">
    <source>
        <dbReference type="EMBL" id="OGD34087.1"/>
    </source>
</evidence>
<gene>
    <name evidence="3" type="ORF">A2988_01215</name>
</gene>
<proteinExistence type="predicted"/>
<comment type="caution">
    <text evidence="3">The sequence shown here is derived from an EMBL/GenBank/DDBJ whole genome shotgun (WGS) entry which is preliminary data.</text>
</comment>
<dbReference type="Pfam" id="PF24406">
    <property type="entry name" value="nSTAND_NTPase4"/>
    <property type="match status" value="1"/>
</dbReference>
<dbReference type="GO" id="GO:0003677">
    <property type="term" value="F:DNA binding"/>
    <property type="evidence" value="ECO:0007669"/>
    <property type="project" value="InterPro"/>
</dbReference>
<dbReference type="InterPro" id="IPR027417">
    <property type="entry name" value="P-loop_NTPase"/>
</dbReference>
<dbReference type="InterPro" id="IPR057123">
    <property type="entry name" value="STAND_NTPase4_dom"/>
</dbReference>
<evidence type="ECO:0000259" key="1">
    <source>
        <dbReference type="Pfam" id="PF04471"/>
    </source>
</evidence>
<dbReference type="SUPFAM" id="SSF52540">
    <property type="entry name" value="P-loop containing nucleoside triphosphate hydrolases"/>
    <property type="match status" value="1"/>
</dbReference>